<name>A0A0F9RWZ3_9ZZZZ</name>
<evidence type="ECO:0000313" key="1">
    <source>
        <dbReference type="EMBL" id="KKN29456.1"/>
    </source>
</evidence>
<organism evidence="1">
    <name type="scientific">marine sediment metagenome</name>
    <dbReference type="NCBI Taxonomy" id="412755"/>
    <lineage>
        <taxon>unclassified sequences</taxon>
        <taxon>metagenomes</taxon>
        <taxon>ecological metagenomes</taxon>
    </lineage>
</organism>
<reference evidence="1" key="1">
    <citation type="journal article" date="2015" name="Nature">
        <title>Complex archaea that bridge the gap between prokaryotes and eukaryotes.</title>
        <authorList>
            <person name="Spang A."/>
            <person name="Saw J.H."/>
            <person name="Jorgensen S.L."/>
            <person name="Zaremba-Niedzwiedzka K."/>
            <person name="Martijn J."/>
            <person name="Lind A.E."/>
            <person name="van Eijk R."/>
            <person name="Schleper C."/>
            <person name="Guy L."/>
            <person name="Ettema T.J."/>
        </authorList>
    </citation>
    <scope>NUCLEOTIDE SEQUENCE</scope>
</reference>
<dbReference type="EMBL" id="LAZR01002488">
    <property type="protein sequence ID" value="KKN29456.1"/>
    <property type="molecule type" value="Genomic_DNA"/>
</dbReference>
<comment type="caution">
    <text evidence="1">The sequence shown here is derived from an EMBL/GenBank/DDBJ whole genome shotgun (WGS) entry which is preliminary data.</text>
</comment>
<dbReference type="AlphaFoldDB" id="A0A0F9RWZ3"/>
<accession>A0A0F9RWZ3</accession>
<proteinExistence type="predicted"/>
<sequence>MSERINEIKELLSTTPQELEKEVSIIFDGRQYTIRIPRSMAEKIALNPEADKFLFKLNIPSNPEEEMKLTAELIKK</sequence>
<protein>
    <submittedName>
        <fullName evidence="1">Uncharacterized protein</fullName>
    </submittedName>
</protein>
<gene>
    <name evidence="1" type="ORF">LCGC14_0844210</name>
</gene>